<dbReference type="Proteomes" id="UP000030170">
    <property type="component" value="Unassembled WGS sequence"/>
</dbReference>
<gene>
    <name evidence="1" type="ORF">DO97_01290</name>
</gene>
<sequence>MELNQEYESKLVYMKQKTDQQDIKFVIEAAIDAYYNQLKTSRKAALEIFRESGFIGCIQADANLSTNHKKRNFK</sequence>
<reference evidence="1 2" key="1">
    <citation type="journal article" date="2014" name="Mol. Ecol.">
        <title>Evolution of Synechococcus.</title>
        <authorList>
            <person name="Dvorak P."/>
            <person name="Casamatta D."/>
            <person name="Hasler P."/>
            <person name="Poulickova A."/>
            <person name="Ondrej V."/>
            <person name="Sanges R."/>
        </authorList>
    </citation>
    <scope>NUCLEOTIDE SEQUENCE [LARGE SCALE GENOMIC DNA]</scope>
    <source>
        <strain evidence="1 2">CAUP A 1101</strain>
    </source>
</reference>
<protein>
    <recommendedName>
        <fullName evidence="3">CopG family transcriptional regulator</fullName>
    </recommendedName>
</protein>
<name>A0A098TGX4_9CYAN</name>
<dbReference type="EMBL" id="JJML01000097">
    <property type="protein sequence ID" value="KGF71344.1"/>
    <property type="molecule type" value="Genomic_DNA"/>
</dbReference>
<accession>A0A098TGX4</accession>
<evidence type="ECO:0000313" key="1">
    <source>
        <dbReference type="EMBL" id="KGF71344.1"/>
    </source>
</evidence>
<organism evidence="1 2">
    <name type="scientific">Neosynechococcus sphagnicola sy1</name>
    <dbReference type="NCBI Taxonomy" id="1497020"/>
    <lineage>
        <taxon>Bacteria</taxon>
        <taxon>Bacillati</taxon>
        <taxon>Cyanobacteriota</taxon>
        <taxon>Cyanophyceae</taxon>
        <taxon>Neosynechococcales</taxon>
        <taxon>Neosynechococcaceae</taxon>
        <taxon>Neosynechococcus</taxon>
    </lineage>
</organism>
<evidence type="ECO:0008006" key="3">
    <source>
        <dbReference type="Google" id="ProtNLM"/>
    </source>
</evidence>
<dbReference type="AlphaFoldDB" id="A0A098TGX4"/>
<evidence type="ECO:0000313" key="2">
    <source>
        <dbReference type="Proteomes" id="UP000030170"/>
    </source>
</evidence>
<proteinExistence type="predicted"/>
<comment type="caution">
    <text evidence="1">The sequence shown here is derived from an EMBL/GenBank/DDBJ whole genome shotgun (WGS) entry which is preliminary data.</text>
</comment>
<keyword evidence="2" id="KW-1185">Reference proteome</keyword>